<dbReference type="OrthoDB" id="10029630at2759"/>
<proteinExistence type="inferred from homology"/>
<organism evidence="5 6">
    <name type="scientific">Portunus trituberculatus</name>
    <name type="common">Swimming crab</name>
    <name type="synonym">Neptunus trituberculatus</name>
    <dbReference type="NCBI Taxonomy" id="210409"/>
    <lineage>
        <taxon>Eukaryota</taxon>
        <taxon>Metazoa</taxon>
        <taxon>Ecdysozoa</taxon>
        <taxon>Arthropoda</taxon>
        <taxon>Crustacea</taxon>
        <taxon>Multicrustacea</taxon>
        <taxon>Malacostraca</taxon>
        <taxon>Eumalacostraca</taxon>
        <taxon>Eucarida</taxon>
        <taxon>Decapoda</taxon>
        <taxon>Pleocyemata</taxon>
        <taxon>Brachyura</taxon>
        <taxon>Eubrachyura</taxon>
        <taxon>Portunoidea</taxon>
        <taxon>Portunidae</taxon>
        <taxon>Portuninae</taxon>
        <taxon>Portunus</taxon>
    </lineage>
</organism>
<comment type="similarity">
    <text evidence="1">Belongs to the peptidase M2 family.</text>
</comment>
<dbReference type="GO" id="GO:0006508">
    <property type="term" value="P:proteolysis"/>
    <property type="evidence" value="ECO:0007669"/>
    <property type="project" value="InterPro"/>
</dbReference>
<name>A0A5B7E4W6_PORTR</name>
<dbReference type="EMBL" id="VSRR010002004">
    <property type="protein sequence ID" value="MPC29040.1"/>
    <property type="molecule type" value="Genomic_DNA"/>
</dbReference>
<sequence>MLLYLSELSVARISQVVGWSLRVARVGWQGQGQEVLVGREVVESSARRFVEEAEKELMNQCTRTMQAAWNYQTDLTTHHRTLLVNEQDTFKRMQEESRQEAGRWRSVDYLFTDSDLKDRLDKMSVIGLPELPSPSMTSVSVGLV</sequence>
<evidence type="ECO:0000313" key="6">
    <source>
        <dbReference type="Proteomes" id="UP000324222"/>
    </source>
</evidence>
<keyword evidence="6" id="KW-1185">Reference proteome</keyword>
<reference evidence="5 6" key="1">
    <citation type="submission" date="2019-05" db="EMBL/GenBank/DDBJ databases">
        <title>Another draft genome of Portunus trituberculatus and its Hox gene families provides insights of decapod evolution.</title>
        <authorList>
            <person name="Jeong J.-H."/>
            <person name="Song I."/>
            <person name="Kim S."/>
            <person name="Choi T."/>
            <person name="Kim D."/>
            <person name="Ryu S."/>
            <person name="Kim W."/>
        </authorList>
    </citation>
    <scope>NUCLEOTIDE SEQUENCE [LARGE SCALE GENOMIC DNA]</scope>
    <source>
        <tissue evidence="5">Muscle</tissue>
    </source>
</reference>
<dbReference type="Proteomes" id="UP000324222">
    <property type="component" value="Unassembled WGS sequence"/>
</dbReference>
<keyword evidence="2" id="KW-0732">Signal</keyword>
<protein>
    <submittedName>
        <fullName evidence="5">Uncharacterized protein</fullName>
    </submittedName>
</protein>
<accession>A0A5B7E4W6</accession>
<comment type="caution">
    <text evidence="5">The sequence shown here is derived from an EMBL/GenBank/DDBJ whole genome shotgun (WGS) entry which is preliminary data.</text>
</comment>
<keyword evidence="3" id="KW-1015">Disulfide bond</keyword>
<dbReference type="InterPro" id="IPR001548">
    <property type="entry name" value="Peptidase_M2"/>
</dbReference>
<evidence type="ECO:0000256" key="2">
    <source>
        <dbReference type="ARBA" id="ARBA00022729"/>
    </source>
</evidence>
<dbReference type="AlphaFoldDB" id="A0A5B7E4W6"/>
<dbReference type="Pfam" id="PF01401">
    <property type="entry name" value="Peptidase_M2"/>
    <property type="match status" value="1"/>
</dbReference>
<evidence type="ECO:0000256" key="3">
    <source>
        <dbReference type="ARBA" id="ARBA00023157"/>
    </source>
</evidence>
<evidence type="ECO:0000256" key="1">
    <source>
        <dbReference type="ARBA" id="ARBA00008139"/>
    </source>
</evidence>
<evidence type="ECO:0000256" key="4">
    <source>
        <dbReference type="ARBA" id="ARBA00023180"/>
    </source>
</evidence>
<keyword evidence="4" id="KW-0325">Glycoprotein</keyword>
<evidence type="ECO:0000313" key="5">
    <source>
        <dbReference type="EMBL" id="MPC29040.1"/>
    </source>
</evidence>
<dbReference type="GO" id="GO:0008237">
    <property type="term" value="F:metallopeptidase activity"/>
    <property type="evidence" value="ECO:0007669"/>
    <property type="project" value="InterPro"/>
</dbReference>
<dbReference type="GO" id="GO:0008241">
    <property type="term" value="F:peptidyl-dipeptidase activity"/>
    <property type="evidence" value="ECO:0007669"/>
    <property type="project" value="InterPro"/>
</dbReference>
<gene>
    <name evidence="5" type="ORF">E2C01_022257</name>
</gene>
<dbReference type="GO" id="GO:0016020">
    <property type="term" value="C:membrane"/>
    <property type="evidence" value="ECO:0007669"/>
    <property type="project" value="InterPro"/>
</dbReference>